<dbReference type="Proteomes" id="UP000444721">
    <property type="component" value="Unassembled WGS sequence"/>
</dbReference>
<dbReference type="EMBL" id="VFQX01000030">
    <property type="protein sequence ID" value="KAF0978118.1"/>
    <property type="molecule type" value="Genomic_DNA"/>
</dbReference>
<evidence type="ECO:0000259" key="2">
    <source>
        <dbReference type="PROSITE" id="PS51745"/>
    </source>
</evidence>
<dbReference type="OrthoDB" id="661148at2759"/>
<dbReference type="InterPro" id="IPR000270">
    <property type="entry name" value="PB1_dom"/>
</dbReference>
<dbReference type="VEuPathDB" id="AmoebaDB:NF0078460"/>
<accession>A0A6A5BW61</accession>
<feature type="region of interest" description="Disordered" evidence="1">
    <location>
        <begin position="356"/>
        <end position="397"/>
    </location>
</feature>
<feature type="domain" description="PB1" evidence="2">
    <location>
        <begin position="15"/>
        <end position="96"/>
    </location>
</feature>
<proteinExistence type="predicted"/>
<dbReference type="InterPro" id="IPR013783">
    <property type="entry name" value="Ig-like_fold"/>
</dbReference>
<dbReference type="Pfam" id="PF16158">
    <property type="entry name" value="N_BRCA1_IG"/>
    <property type="match status" value="1"/>
</dbReference>
<feature type="compositionally biased region" description="Polar residues" evidence="1">
    <location>
        <begin position="131"/>
        <end position="144"/>
    </location>
</feature>
<dbReference type="CDD" id="cd14947">
    <property type="entry name" value="NBR1_like"/>
    <property type="match status" value="1"/>
</dbReference>
<dbReference type="PANTHER" id="PTHR20930">
    <property type="entry name" value="OVARIAN CARCINOMA ANTIGEN CA125-RELATED"/>
    <property type="match status" value="1"/>
</dbReference>
<feature type="region of interest" description="Disordered" evidence="1">
    <location>
        <begin position="102"/>
        <end position="229"/>
    </location>
</feature>
<dbReference type="Gene3D" id="2.60.40.10">
    <property type="entry name" value="Immunoglobulins"/>
    <property type="match status" value="1"/>
</dbReference>
<gene>
    <name evidence="3" type="ORF">FDP41_002633</name>
</gene>
<dbReference type="SMART" id="SM00666">
    <property type="entry name" value="PB1"/>
    <property type="match status" value="1"/>
</dbReference>
<dbReference type="CDD" id="cd05992">
    <property type="entry name" value="PB1"/>
    <property type="match status" value="1"/>
</dbReference>
<dbReference type="PANTHER" id="PTHR20930:SF0">
    <property type="entry name" value="PROTEIN ILRUN"/>
    <property type="match status" value="1"/>
</dbReference>
<name>A0A6A5BW61_NAEFO</name>
<dbReference type="PROSITE" id="PS51745">
    <property type="entry name" value="PB1"/>
    <property type="match status" value="1"/>
</dbReference>
<dbReference type="Gene3D" id="3.10.20.90">
    <property type="entry name" value="Phosphatidylinositol 3-kinase Catalytic Subunit, Chain A, domain 1"/>
    <property type="match status" value="1"/>
</dbReference>
<dbReference type="InterPro" id="IPR053793">
    <property type="entry name" value="PB1-like"/>
</dbReference>
<dbReference type="VEuPathDB" id="AmoebaDB:FDP41_002633"/>
<dbReference type="RefSeq" id="XP_044562831.1">
    <property type="nucleotide sequence ID" value="XM_044705849.1"/>
</dbReference>
<dbReference type="AlphaFoldDB" id="A0A6A5BW61"/>
<feature type="compositionally biased region" description="Low complexity" evidence="1">
    <location>
        <begin position="167"/>
        <end position="214"/>
    </location>
</feature>
<evidence type="ECO:0000313" key="3">
    <source>
        <dbReference type="EMBL" id="KAF0978118.1"/>
    </source>
</evidence>
<dbReference type="SUPFAM" id="SSF54277">
    <property type="entry name" value="CAD &amp; PB1 domains"/>
    <property type="match status" value="1"/>
</dbReference>
<evidence type="ECO:0000313" key="4">
    <source>
        <dbReference type="Proteomes" id="UP000444721"/>
    </source>
</evidence>
<dbReference type="OMA" id="ECDLITT"/>
<keyword evidence="4" id="KW-1185">Reference proteome</keyword>
<protein>
    <recommendedName>
        <fullName evidence="2">PB1 domain-containing protein</fullName>
    </recommendedName>
</protein>
<organism evidence="3 4">
    <name type="scientific">Naegleria fowleri</name>
    <name type="common">Brain eating amoeba</name>
    <dbReference type="NCBI Taxonomy" id="5763"/>
    <lineage>
        <taxon>Eukaryota</taxon>
        <taxon>Discoba</taxon>
        <taxon>Heterolobosea</taxon>
        <taxon>Tetramitia</taxon>
        <taxon>Eutetramitia</taxon>
        <taxon>Vahlkampfiidae</taxon>
        <taxon>Naegleria</taxon>
    </lineage>
</organism>
<comment type="caution">
    <text evidence="3">The sequence shown here is derived from an EMBL/GenBank/DDBJ whole genome shotgun (WGS) entry which is preliminary data.</text>
</comment>
<dbReference type="VEuPathDB" id="AmoebaDB:NfTy_057700"/>
<feature type="compositionally biased region" description="Low complexity" evidence="1">
    <location>
        <begin position="110"/>
        <end position="130"/>
    </location>
</feature>
<sequence length="471" mass="52867">MLSQQQQQGSSTTTTVNIKAKYKDSIRRLPIHSSLTLDQLLQVLSTSFHATITRENSVIKYKDDECDLITTTNEEEWKEAVRNFSSPVLYLEIVEKKVVTKASSTPPVATTTQQPSKPSSVQPQQTPQFSMNLPNQSGGSNIALMQQKQQPQQPVVTTGSSSPPPQQQQEQKPQTPTQQQQQKPETNVPPQQVIQVQPQQQPSTIIPPQQQPSQQVPPPQPQQPSQNVEHSWSFAAVNTSVDATNWSSKFVRDVNLTDGSSVIVNQPVTKAWALKNTGTTQWPDNICLFCKDENPTYEILGSQVPRALPGQDVEASVTFIPKKIGNIKGYFRLAAGKSQFGHLCWFELNVMPQVSQQQQPQMQPPIQPVVPTIPQQVPPPQSQQKQQLPPRNDLSIEGIHDVSDDEEDLEEFEQSRMQALYEKYSLQLYNLEQCGILEGRNKDELVEILEANNGDWMKAMQECITRSSQIF</sequence>
<evidence type="ECO:0000256" key="1">
    <source>
        <dbReference type="SAM" id="MobiDB-lite"/>
    </source>
</evidence>
<dbReference type="InterPro" id="IPR032350">
    <property type="entry name" value="Nbr1_FW"/>
</dbReference>
<dbReference type="Pfam" id="PF00564">
    <property type="entry name" value="PB1"/>
    <property type="match status" value="1"/>
</dbReference>
<dbReference type="GeneID" id="68109851"/>
<reference evidence="3 4" key="1">
    <citation type="journal article" date="2019" name="Sci. Rep.">
        <title>Nanopore sequencing improves the draft genome of the human pathogenic amoeba Naegleria fowleri.</title>
        <authorList>
            <person name="Liechti N."/>
            <person name="Schurch N."/>
            <person name="Bruggmann R."/>
            <person name="Wittwer M."/>
        </authorList>
    </citation>
    <scope>NUCLEOTIDE SEQUENCE [LARGE SCALE GENOMIC DNA]</scope>
    <source>
        <strain evidence="3 4">ATCC 30894</strain>
    </source>
</reference>